<dbReference type="SUPFAM" id="SSF55424">
    <property type="entry name" value="FAD/NAD-linked reductases, dimerisation (C-terminal) domain"/>
    <property type="match status" value="1"/>
</dbReference>
<dbReference type="Proteomes" id="UP000198967">
    <property type="component" value="Unassembled WGS sequence"/>
</dbReference>
<name>A0A1G7WFH0_PSEOR</name>
<dbReference type="PANTHER" id="PTHR43557">
    <property type="entry name" value="APOPTOSIS-INDUCING FACTOR 1"/>
    <property type="match status" value="1"/>
</dbReference>
<feature type="domain" description="FAD/NAD(P)-binding" evidence="5">
    <location>
        <begin position="5"/>
        <end position="299"/>
    </location>
</feature>
<evidence type="ECO:0000313" key="7">
    <source>
        <dbReference type="Proteomes" id="UP000198967"/>
    </source>
</evidence>
<dbReference type="OrthoDB" id="3568330at2"/>
<dbReference type="InterPro" id="IPR016156">
    <property type="entry name" value="FAD/NAD-linked_Rdtase_dimer_sf"/>
</dbReference>
<dbReference type="STRING" id="366584.SAMN05216377_114108"/>
<dbReference type="InterPro" id="IPR023753">
    <property type="entry name" value="FAD/NAD-binding_dom"/>
</dbReference>
<keyword evidence="2" id="KW-0285">Flavoprotein</keyword>
<dbReference type="PANTHER" id="PTHR43557:SF2">
    <property type="entry name" value="RIESKE DOMAIN-CONTAINING PROTEIN-RELATED"/>
    <property type="match status" value="1"/>
</dbReference>
<dbReference type="SUPFAM" id="SSF51905">
    <property type="entry name" value="FAD/NAD(P)-binding domain"/>
    <property type="match status" value="2"/>
</dbReference>
<gene>
    <name evidence="6" type="ORF">SAMN05216377_114108</name>
</gene>
<dbReference type="EMBL" id="FNBE01000014">
    <property type="protein sequence ID" value="SDG70757.1"/>
    <property type="molecule type" value="Genomic_DNA"/>
</dbReference>
<protein>
    <submittedName>
        <fullName evidence="6">Pyridine nucleotide-disulphide oxidoreductase</fullName>
    </submittedName>
</protein>
<dbReference type="InterPro" id="IPR036188">
    <property type="entry name" value="FAD/NAD-bd_sf"/>
</dbReference>
<evidence type="ECO:0000256" key="2">
    <source>
        <dbReference type="ARBA" id="ARBA00022630"/>
    </source>
</evidence>
<comment type="cofactor">
    <cofactor evidence="1">
        <name>FAD</name>
        <dbReference type="ChEBI" id="CHEBI:57692"/>
    </cofactor>
</comment>
<evidence type="ECO:0000256" key="1">
    <source>
        <dbReference type="ARBA" id="ARBA00001974"/>
    </source>
</evidence>
<dbReference type="PRINTS" id="PR00411">
    <property type="entry name" value="PNDRDTASEI"/>
</dbReference>
<evidence type="ECO:0000256" key="4">
    <source>
        <dbReference type="ARBA" id="ARBA00023002"/>
    </source>
</evidence>
<reference evidence="6 7" key="1">
    <citation type="submission" date="2016-10" db="EMBL/GenBank/DDBJ databases">
        <authorList>
            <person name="de Groot N.N."/>
        </authorList>
    </citation>
    <scope>NUCLEOTIDE SEQUENCE [LARGE SCALE GENOMIC DNA]</scope>
    <source>
        <strain evidence="6 7">CGMCC 4.3143</strain>
    </source>
</reference>
<keyword evidence="4" id="KW-0560">Oxidoreductase</keyword>
<dbReference type="GO" id="GO:0016651">
    <property type="term" value="F:oxidoreductase activity, acting on NAD(P)H"/>
    <property type="evidence" value="ECO:0007669"/>
    <property type="project" value="TreeGrafter"/>
</dbReference>
<organism evidence="6 7">
    <name type="scientific">Pseudonocardia oroxyli</name>
    <dbReference type="NCBI Taxonomy" id="366584"/>
    <lineage>
        <taxon>Bacteria</taxon>
        <taxon>Bacillati</taxon>
        <taxon>Actinomycetota</taxon>
        <taxon>Actinomycetes</taxon>
        <taxon>Pseudonocardiales</taxon>
        <taxon>Pseudonocardiaceae</taxon>
        <taxon>Pseudonocardia</taxon>
    </lineage>
</organism>
<dbReference type="Gene3D" id="3.50.50.60">
    <property type="entry name" value="FAD/NAD(P)-binding domain"/>
    <property type="match status" value="2"/>
</dbReference>
<dbReference type="Pfam" id="PF07992">
    <property type="entry name" value="Pyr_redox_2"/>
    <property type="match status" value="1"/>
</dbReference>
<keyword evidence="7" id="KW-1185">Reference proteome</keyword>
<evidence type="ECO:0000256" key="3">
    <source>
        <dbReference type="ARBA" id="ARBA00022827"/>
    </source>
</evidence>
<accession>A0A1G7WFH0</accession>
<evidence type="ECO:0000313" key="6">
    <source>
        <dbReference type="EMBL" id="SDG70757.1"/>
    </source>
</evidence>
<dbReference type="InterPro" id="IPR050446">
    <property type="entry name" value="FAD-oxidoreductase/Apoptosis"/>
</dbReference>
<dbReference type="PRINTS" id="PR00368">
    <property type="entry name" value="FADPNR"/>
</dbReference>
<dbReference type="AlphaFoldDB" id="A0A1G7WFH0"/>
<dbReference type="Gene3D" id="3.30.390.30">
    <property type="match status" value="1"/>
</dbReference>
<keyword evidence="3" id="KW-0274">FAD</keyword>
<proteinExistence type="predicted"/>
<dbReference type="RefSeq" id="WP_093087673.1">
    <property type="nucleotide sequence ID" value="NZ_FNBE01000014.1"/>
</dbReference>
<sequence length="389" mass="39767">MHAELLVIGGGPAALAAATAYRDHRGGGAVLLVSNDDVPPYLRPPLSKDFLRGPDDPDDPEDADGLLLTPAMTYPEQGITLRLGQTVTDLDARGRTATLSTGDRVTYGDCVLATGSSPRRLDVPGAADALVLRTLADAVALRSAATAARSAVVVGTGFIGCEAAASLRARGLAVTLVGRERFPQQTRLGPEVGARVAGWLEADGVVLRGEADVAAVEHGVRLADGTAIGADLVLLASGVEPQATLAAVAGAEVVDGRVAVDAQLRASVPHLFAAGDVAFAHNAAAGRRLAVEHWGEAETMGAIAGTVAAGGDAAWDAVPGFWSEIGDRTLKYAAWGDGFAHVRVVDHGGGAFTAWYADDAGRTVGVLTHDADEDYERGATLVAEAAPLP</sequence>
<dbReference type="GO" id="GO:0005737">
    <property type="term" value="C:cytoplasm"/>
    <property type="evidence" value="ECO:0007669"/>
    <property type="project" value="TreeGrafter"/>
</dbReference>
<evidence type="ECO:0000259" key="5">
    <source>
        <dbReference type="Pfam" id="PF07992"/>
    </source>
</evidence>